<comment type="catalytic activity">
    <reaction evidence="6">
        <text>a thymidine in DNA + NAD(+) = an N-(ADP-alpha-D-ribosyl)-thymidine in DNA + nicotinamide + H(+)</text>
        <dbReference type="Rhea" id="RHEA:71651"/>
        <dbReference type="Rhea" id="RHEA-COMP:13556"/>
        <dbReference type="Rhea" id="RHEA-COMP:18051"/>
        <dbReference type="ChEBI" id="CHEBI:15378"/>
        <dbReference type="ChEBI" id="CHEBI:17154"/>
        <dbReference type="ChEBI" id="CHEBI:57540"/>
        <dbReference type="ChEBI" id="CHEBI:137386"/>
        <dbReference type="ChEBI" id="CHEBI:191199"/>
    </reaction>
</comment>
<comment type="caution">
    <text evidence="6">Lacks conserved residue(s) required for the propagation of feature annotation.</text>
</comment>
<evidence type="ECO:0000313" key="9">
    <source>
        <dbReference type="Proteomes" id="UP001163255"/>
    </source>
</evidence>
<keyword evidence="4 6" id="KW-0548">Nucleotidyltransferase</keyword>
<keyword evidence="9" id="KW-1185">Reference proteome</keyword>
<accession>A0ABY6GW82</accession>
<keyword evidence="1 6" id="KW-1277">Toxin-antitoxin system</keyword>
<evidence type="ECO:0000259" key="7">
    <source>
        <dbReference type="PROSITE" id="PS52018"/>
    </source>
</evidence>
<dbReference type="InterPro" id="IPR029494">
    <property type="entry name" value="DarT"/>
</dbReference>
<feature type="binding site" evidence="6">
    <location>
        <position position="101"/>
    </location>
    <ligand>
        <name>NAD(+)</name>
        <dbReference type="ChEBI" id="CHEBI:57540"/>
    </ligand>
</feature>
<feature type="active site" evidence="6">
    <location>
        <position position="195"/>
    </location>
</feature>
<dbReference type="EMBL" id="CP103300">
    <property type="protein sequence ID" value="UYM16346.1"/>
    <property type="molecule type" value="Genomic_DNA"/>
</dbReference>
<feature type="binding site" evidence="6">
    <location>
        <begin position="62"/>
        <end position="64"/>
    </location>
    <ligand>
        <name>NAD(+)</name>
        <dbReference type="ChEBI" id="CHEBI:57540"/>
    </ligand>
</feature>
<organism evidence="8 9">
    <name type="scientific">Endozoicomonas euniceicola</name>
    <dbReference type="NCBI Taxonomy" id="1234143"/>
    <lineage>
        <taxon>Bacteria</taxon>
        <taxon>Pseudomonadati</taxon>
        <taxon>Pseudomonadota</taxon>
        <taxon>Gammaproteobacteria</taxon>
        <taxon>Oceanospirillales</taxon>
        <taxon>Endozoicomonadaceae</taxon>
        <taxon>Endozoicomonas</taxon>
    </lineage>
</organism>
<protein>
    <submittedName>
        <fullName evidence="8">DUF4433 domain-containing protein</fullName>
    </submittedName>
</protein>
<feature type="active site" description="Proton acceptor" evidence="6">
    <location>
        <position position="101"/>
    </location>
</feature>
<name>A0ABY6GW82_9GAMM</name>
<keyword evidence="3 6" id="KW-0808">Transferase</keyword>
<evidence type="ECO:0000313" key="8">
    <source>
        <dbReference type="EMBL" id="UYM16346.1"/>
    </source>
</evidence>
<reference evidence="8" key="1">
    <citation type="submission" date="2022-10" db="EMBL/GenBank/DDBJ databases">
        <title>Completed Genome Sequence of two octocoral isolated bacterium, Endozoicomonas euniceicola EF212T and Endozoicomonas gorgoniicola PS125T.</title>
        <authorList>
            <person name="Chiou Y.-J."/>
            <person name="Chen Y.-H."/>
        </authorList>
    </citation>
    <scope>NUCLEOTIDE SEQUENCE</scope>
    <source>
        <strain evidence="8">EF212</strain>
    </source>
</reference>
<evidence type="ECO:0000256" key="6">
    <source>
        <dbReference type="PROSITE-ProRule" id="PRU01362"/>
    </source>
</evidence>
<dbReference type="Pfam" id="PF14487">
    <property type="entry name" value="DarT"/>
    <property type="match status" value="1"/>
</dbReference>
<gene>
    <name evidence="8" type="ORF">NX720_26730</name>
</gene>
<keyword evidence="2 6" id="KW-0328">Glycosyltransferase</keyword>
<evidence type="ECO:0000256" key="3">
    <source>
        <dbReference type="ARBA" id="ARBA00022679"/>
    </source>
</evidence>
<dbReference type="Proteomes" id="UP001163255">
    <property type="component" value="Chromosome"/>
</dbReference>
<sequence length="268" mass="31741">MKRLPFHRIMKKVLLEAFSNKSLHPDQLAQKILQSSRRPCGKEERPHLKHLIQQREISSLLHFTALDNVPSICHFGLIPRDLLKEEPIMMYLNAQFSDDFRYENKEECNCLSVSFPNYKMFYRKQQDYNRRWAVIEFDVDVITELWAEFCPTNAANRGRVPIYSGVRGLKWQFLSDDIRAELELPDELTTDPQAEVLCDSVIDPRYIRSVNVRYNEDVDWLANHHVHATVNEHFFRARYDFNFWKGRSIKDFINFEHLDSTGSGEHYG</sequence>
<proteinExistence type="inferred from homology"/>
<evidence type="ECO:0000256" key="4">
    <source>
        <dbReference type="ARBA" id="ARBA00022695"/>
    </source>
</evidence>
<feature type="domain" description="DarT" evidence="7">
    <location>
        <begin position="58"/>
        <end position="243"/>
    </location>
</feature>
<keyword evidence="5 6" id="KW-0238">DNA-binding</keyword>
<evidence type="ECO:0000256" key="2">
    <source>
        <dbReference type="ARBA" id="ARBA00022676"/>
    </source>
</evidence>
<comment type="similarity">
    <text evidence="6">Belongs to the DarT ADP-ribosyltransferase family.</text>
</comment>
<dbReference type="RefSeq" id="WP_262598645.1">
    <property type="nucleotide sequence ID" value="NZ_CP103300.1"/>
</dbReference>
<evidence type="ECO:0000256" key="1">
    <source>
        <dbReference type="ARBA" id="ARBA00022649"/>
    </source>
</evidence>
<evidence type="ECO:0000256" key="5">
    <source>
        <dbReference type="ARBA" id="ARBA00023125"/>
    </source>
</evidence>
<dbReference type="PROSITE" id="PS52018">
    <property type="entry name" value="DART"/>
    <property type="match status" value="1"/>
</dbReference>